<keyword evidence="2" id="KW-1185">Reference proteome</keyword>
<dbReference type="EMBL" id="JACBKZ010000007">
    <property type="protein sequence ID" value="KAF5946061.1"/>
    <property type="molecule type" value="Genomic_DNA"/>
</dbReference>
<dbReference type="Proteomes" id="UP000593564">
    <property type="component" value="Unassembled WGS sequence"/>
</dbReference>
<evidence type="ECO:0000313" key="2">
    <source>
        <dbReference type="Proteomes" id="UP000593564"/>
    </source>
</evidence>
<reference evidence="2" key="1">
    <citation type="journal article" date="2020" name="Nat. Commun.">
        <title>Genome assembly of wild tea tree DASZ reveals pedigree and selection history of tea varieties.</title>
        <authorList>
            <person name="Zhang W."/>
            <person name="Zhang Y."/>
            <person name="Qiu H."/>
            <person name="Guo Y."/>
            <person name="Wan H."/>
            <person name="Zhang X."/>
            <person name="Scossa F."/>
            <person name="Alseekh S."/>
            <person name="Zhang Q."/>
            <person name="Wang P."/>
            <person name="Xu L."/>
            <person name="Schmidt M.H."/>
            <person name="Jia X."/>
            <person name="Li D."/>
            <person name="Zhu A."/>
            <person name="Guo F."/>
            <person name="Chen W."/>
            <person name="Ni D."/>
            <person name="Usadel B."/>
            <person name="Fernie A.R."/>
            <person name="Wen W."/>
        </authorList>
    </citation>
    <scope>NUCLEOTIDE SEQUENCE [LARGE SCALE GENOMIC DNA]</scope>
    <source>
        <strain evidence="2">cv. G240</strain>
    </source>
</reference>
<evidence type="ECO:0000313" key="1">
    <source>
        <dbReference type="EMBL" id="KAF5946061.1"/>
    </source>
</evidence>
<sequence>MLNVINPYVSIFCTARDMIRENSAQEFLIKSLLLSQIYLFSLHQAVLTDIFFLHCRFRNGMLCFHVEGLHKIQGIHAGVIPNILDVNILDEVVIVSLDILTLGI</sequence>
<dbReference type="AlphaFoldDB" id="A0A7J7H1A0"/>
<organism evidence="1 2">
    <name type="scientific">Camellia sinensis</name>
    <name type="common">Tea plant</name>
    <name type="synonym">Thea sinensis</name>
    <dbReference type="NCBI Taxonomy" id="4442"/>
    <lineage>
        <taxon>Eukaryota</taxon>
        <taxon>Viridiplantae</taxon>
        <taxon>Streptophyta</taxon>
        <taxon>Embryophyta</taxon>
        <taxon>Tracheophyta</taxon>
        <taxon>Spermatophyta</taxon>
        <taxon>Magnoliopsida</taxon>
        <taxon>eudicotyledons</taxon>
        <taxon>Gunneridae</taxon>
        <taxon>Pentapetalae</taxon>
        <taxon>asterids</taxon>
        <taxon>Ericales</taxon>
        <taxon>Theaceae</taxon>
        <taxon>Camellia</taxon>
    </lineage>
</organism>
<name>A0A7J7H1A0_CAMSI</name>
<accession>A0A7J7H1A0</accession>
<protein>
    <submittedName>
        <fullName evidence="1">Uncharacterized protein</fullName>
    </submittedName>
</protein>
<gene>
    <name evidence="1" type="ORF">HYC85_016289</name>
</gene>
<comment type="caution">
    <text evidence="1">The sequence shown here is derived from an EMBL/GenBank/DDBJ whole genome shotgun (WGS) entry which is preliminary data.</text>
</comment>
<proteinExistence type="predicted"/>
<reference evidence="1 2" key="2">
    <citation type="submission" date="2020-07" db="EMBL/GenBank/DDBJ databases">
        <title>Genome assembly of wild tea tree DASZ reveals pedigree and selection history of tea varieties.</title>
        <authorList>
            <person name="Zhang W."/>
        </authorList>
    </citation>
    <scope>NUCLEOTIDE SEQUENCE [LARGE SCALE GENOMIC DNA]</scope>
    <source>
        <strain evidence="2">cv. G240</strain>
        <tissue evidence="1">Leaf</tissue>
    </source>
</reference>